<dbReference type="Gene3D" id="3.30.420.10">
    <property type="entry name" value="Ribonuclease H-like superfamily/Ribonuclease H"/>
    <property type="match status" value="1"/>
</dbReference>
<dbReference type="Proteomes" id="UP000595437">
    <property type="component" value="Chromosome 8"/>
</dbReference>
<evidence type="ECO:0000313" key="2">
    <source>
        <dbReference type="Proteomes" id="UP000595437"/>
    </source>
</evidence>
<dbReference type="OrthoDB" id="9981685at2759"/>
<gene>
    <name evidence="1" type="ORF">FKW44_012819</name>
</gene>
<protein>
    <submittedName>
        <fullName evidence="1">LOC100197221</fullName>
    </submittedName>
</protein>
<accession>A0A7T8KAK3</accession>
<dbReference type="EMBL" id="CP045897">
    <property type="protein sequence ID" value="QQP51446.1"/>
    <property type="molecule type" value="Genomic_DNA"/>
</dbReference>
<reference evidence="2" key="1">
    <citation type="submission" date="2021-01" db="EMBL/GenBank/DDBJ databases">
        <title>Caligus Genome Assembly.</title>
        <authorList>
            <person name="Gallardo-Escarate C."/>
        </authorList>
    </citation>
    <scope>NUCLEOTIDE SEQUENCE [LARGE SCALE GENOMIC DNA]</scope>
</reference>
<name>A0A7T8KAK3_CALRO</name>
<dbReference type="AlphaFoldDB" id="A0A7T8KAK3"/>
<evidence type="ECO:0000313" key="1">
    <source>
        <dbReference type="EMBL" id="QQP51446.1"/>
    </source>
</evidence>
<keyword evidence="2" id="KW-1185">Reference proteome</keyword>
<dbReference type="InterPro" id="IPR036397">
    <property type="entry name" value="RNaseH_sf"/>
</dbReference>
<proteinExistence type="predicted"/>
<dbReference type="GO" id="GO:0003676">
    <property type="term" value="F:nucleic acid binding"/>
    <property type="evidence" value="ECO:0007669"/>
    <property type="project" value="InterPro"/>
</dbReference>
<organism evidence="1 2">
    <name type="scientific">Caligus rogercresseyi</name>
    <name type="common">Sea louse</name>
    <dbReference type="NCBI Taxonomy" id="217165"/>
    <lineage>
        <taxon>Eukaryota</taxon>
        <taxon>Metazoa</taxon>
        <taxon>Ecdysozoa</taxon>
        <taxon>Arthropoda</taxon>
        <taxon>Crustacea</taxon>
        <taxon>Multicrustacea</taxon>
        <taxon>Hexanauplia</taxon>
        <taxon>Copepoda</taxon>
        <taxon>Siphonostomatoida</taxon>
        <taxon>Caligidae</taxon>
        <taxon>Caligus</taxon>
    </lineage>
</organism>
<sequence length="49" mass="5888">MNFWPKDFWPPQSPDLNPLDYSIWWQVEKKACQVRHSNIEALKSSVNQQ</sequence>